<dbReference type="InterPro" id="IPR050476">
    <property type="entry name" value="Insect_CytP450_Detox"/>
</dbReference>
<keyword evidence="10" id="KW-0492">Microsome</keyword>
<evidence type="ECO:0000256" key="3">
    <source>
        <dbReference type="ARBA" id="ARBA00004174"/>
    </source>
</evidence>
<proteinExistence type="evidence at transcript level"/>
<keyword evidence="7 16" id="KW-0349">Heme</keyword>
<dbReference type="PRINTS" id="PR00465">
    <property type="entry name" value="EP450IV"/>
</dbReference>
<dbReference type="CDD" id="cd11056">
    <property type="entry name" value="CYP6-like"/>
    <property type="match status" value="1"/>
</dbReference>
<comment type="similarity">
    <text evidence="5 17">Belongs to the cytochrome P450 family.</text>
</comment>
<evidence type="ECO:0000256" key="6">
    <source>
        <dbReference type="ARBA" id="ARBA00012109"/>
    </source>
</evidence>
<accession>D2JLJ7</accession>
<reference evidence="18" key="1">
    <citation type="journal article" date="2009" name="BMC Genomics">
        <title>454 pyrosequencing based transcriptome analysis of Zygaena filipendulae with focus on genes involved in biosynthesis of cyanogenic glucosides.</title>
        <authorList>
            <person name="Zagrobelny M."/>
            <person name="Scheibye-Alsing K."/>
            <person name="Jensen N.B."/>
            <person name="Moller B.L."/>
            <person name="Gorodkin J."/>
            <person name="Bak S."/>
        </authorList>
    </citation>
    <scope>NUCLEOTIDE SEQUENCE</scope>
    <source>
        <tissue evidence="18">Whole larva without gut</tissue>
    </source>
</reference>
<reference evidence="18" key="2">
    <citation type="submission" date="2010-10" db="EMBL/GenBank/DDBJ databases">
        <authorList>
            <person name="Zagrobelny M."/>
            <person name="Scheibye-Alsing K."/>
            <person name="Jensen N.B."/>
            <person name="Moller B.L."/>
            <person name="Gorodkin J."/>
            <person name="Bak S."/>
        </authorList>
    </citation>
    <scope>NUCLEOTIDE SEQUENCE</scope>
    <source>
        <tissue evidence="18">Whole larva without gut</tissue>
    </source>
</reference>
<evidence type="ECO:0000256" key="12">
    <source>
        <dbReference type="ARBA" id="ARBA00023004"/>
    </source>
</evidence>
<dbReference type="GO" id="GO:0005506">
    <property type="term" value="F:iron ion binding"/>
    <property type="evidence" value="ECO:0007669"/>
    <property type="project" value="InterPro"/>
</dbReference>
<evidence type="ECO:0000256" key="8">
    <source>
        <dbReference type="ARBA" id="ARBA00022723"/>
    </source>
</evidence>
<evidence type="ECO:0000256" key="13">
    <source>
        <dbReference type="ARBA" id="ARBA00023033"/>
    </source>
</evidence>
<evidence type="ECO:0000256" key="7">
    <source>
        <dbReference type="ARBA" id="ARBA00022617"/>
    </source>
</evidence>
<dbReference type="FunFam" id="1.10.630.10:FF:000042">
    <property type="entry name" value="Cytochrome P450"/>
    <property type="match status" value="1"/>
</dbReference>
<keyword evidence="8 16" id="KW-0479">Metal-binding</keyword>
<keyword evidence="13 17" id="KW-0503">Monooxygenase</keyword>
<evidence type="ECO:0000256" key="15">
    <source>
        <dbReference type="ARBA" id="ARBA00047827"/>
    </source>
</evidence>
<evidence type="ECO:0000256" key="17">
    <source>
        <dbReference type="RuleBase" id="RU000461"/>
    </source>
</evidence>
<dbReference type="Gene3D" id="1.10.630.10">
    <property type="entry name" value="Cytochrome P450"/>
    <property type="match status" value="1"/>
</dbReference>
<evidence type="ECO:0000313" key="18">
    <source>
        <dbReference type="EMBL" id="ACZ97407.2"/>
    </source>
</evidence>
<feature type="binding site" description="axial binding residue" evidence="16">
    <location>
        <position position="475"/>
    </location>
    <ligand>
        <name>heme</name>
        <dbReference type="ChEBI" id="CHEBI:30413"/>
    </ligand>
    <ligandPart>
        <name>Fe</name>
        <dbReference type="ChEBI" id="CHEBI:18248"/>
    </ligandPart>
</feature>
<dbReference type="GO" id="GO:0016712">
    <property type="term" value="F:oxidoreductase activity, acting on paired donors, with incorporation or reduction of molecular oxygen, reduced flavin or flavoprotein as one donor, and incorporation of one atom of oxygen"/>
    <property type="evidence" value="ECO:0007669"/>
    <property type="project" value="UniProtKB-EC"/>
</dbReference>
<dbReference type="SUPFAM" id="SSF48264">
    <property type="entry name" value="Cytochrome P450"/>
    <property type="match status" value="1"/>
</dbReference>
<dbReference type="InterPro" id="IPR036396">
    <property type="entry name" value="Cyt_P450_sf"/>
</dbReference>
<name>D2JLJ7_9NEOP</name>
<dbReference type="EC" id="1.14.14.1" evidence="6"/>
<dbReference type="PRINTS" id="PR00385">
    <property type="entry name" value="P450"/>
</dbReference>
<evidence type="ECO:0000256" key="10">
    <source>
        <dbReference type="ARBA" id="ARBA00022848"/>
    </source>
</evidence>
<keyword evidence="12 16" id="KW-0408">Iron</keyword>
<evidence type="ECO:0000256" key="14">
    <source>
        <dbReference type="ARBA" id="ARBA00023136"/>
    </source>
</evidence>
<comment type="cofactor">
    <cofactor evidence="1 16">
        <name>heme</name>
        <dbReference type="ChEBI" id="CHEBI:30413"/>
    </cofactor>
</comment>
<sequence length="532" mass="61430">MILITICSLVLLATLWLYLRQVYSRFSKYGVKHLPPVPLLGNHAKFTLGLEDLGTLTVKTYNSFSEERFVGSFAFLNPVVFIRDLELLRKITVKDFEHFLNHRPLVDENVDPFMGKILFSLNDQKWKDMRSTLSPAFTNSKIRLMVPFMVEVGDQMVRSLNKKIEKSAGGYIDIDVKDLMTRYTNDVIASCAFGLKVDSHTDEHNQFYKLGRFSTNYTLKQILTFSAYNAFPNLMKTLNAHVFREKTNKFFKDLVLNTMKDREAKKIIRNDMIHLLMEARKGNLKHDDKVTKDWGGFAAVEESDVGKKQVNAVWTDEELIAQAVMFFIAGFETVSTAMVFCLHELAMNPDIQDTLVREIQENHEKSDGEIDYNSIQQMAYMDMVVSETLRLWSPVFTTDRMCIKDYNIGKPNKYATEDFIVRKGEEINVPIWAFHRSPEYFPDPLKFDPERFSEENKHKIKPFSYIPFGIGPRNCLGSRFALCEIKVMLYQLLLAMEVSVADKTCIPAEVAKGTGFHLRMKGGHWVRMKTRN</sequence>
<dbReference type="GO" id="GO:0005789">
    <property type="term" value="C:endoplasmic reticulum membrane"/>
    <property type="evidence" value="ECO:0007669"/>
    <property type="project" value="UniProtKB-SubCell"/>
</dbReference>
<evidence type="ECO:0000256" key="9">
    <source>
        <dbReference type="ARBA" id="ARBA00022824"/>
    </source>
</evidence>
<protein>
    <recommendedName>
        <fullName evidence="6">unspecific monooxygenase</fullName>
        <ecNumber evidence="6">1.14.14.1</ecNumber>
    </recommendedName>
</protein>
<evidence type="ECO:0000256" key="2">
    <source>
        <dbReference type="ARBA" id="ARBA00003690"/>
    </source>
</evidence>
<dbReference type="InterPro" id="IPR002403">
    <property type="entry name" value="Cyt_P450_E_grp-IV"/>
</dbReference>
<comment type="subcellular location">
    <subcellularLocation>
        <location evidence="4">Endoplasmic reticulum membrane</location>
        <topology evidence="4">Peripheral membrane protein</topology>
    </subcellularLocation>
    <subcellularLocation>
        <location evidence="3">Microsome membrane</location>
        <topology evidence="3">Peripheral membrane protein</topology>
    </subcellularLocation>
</comment>
<evidence type="ECO:0000256" key="16">
    <source>
        <dbReference type="PIRSR" id="PIRSR602403-1"/>
    </source>
</evidence>
<organism evidence="18">
    <name type="scientific">Zygaena filipendulae</name>
    <dbReference type="NCBI Taxonomy" id="287375"/>
    <lineage>
        <taxon>Eukaryota</taxon>
        <taxon>Metazoa</taxon>
        <taxon>Ecdysozoa</taxon>
        <taxon>Arthropoda</taxon>
        <taxon>Hexapoda</taxon>
        <taxon>Insecta</taxon>
        <taxon>Pterygota</taxon>
        <taxon>Neoptera</taxon>
        <taxon>Endopterygota</taxon>
        <taxon>Lepidoptera</taxon>
        <taxon>Glossata</taxon>
        <taxon>Ditrysia</taxon>
        <taxon>Zygaenoidea</taxon>
        <taxon>Zygaenidae</taxon>
        <taxon>Zygaeninae</taxon>
        <taxon>Zygaena</taxon>
    </lineage>
</organism>
<dbReference type="InterPro" id="IPR017972">
    <property type="entry name" value="Cyt_P450_CS"/>
</dbReference>
<comment type="function">
    <text evidence="2">May be involved in the metabolism of insect hormones and in the breakdown of synthetic insecticides.</text>
</comment>
<keyword evidence="9" id="KW-0256">Endoplasmic reticulum</keyword>
<dbReference type="EMBL" id="GQ915313">
    <property type="protein sequence ID" value="ACZ97407.2"/>
    <property type="molecule type" value="mRNA"/>
</dbReference>
<comment type="catalytic activity">
    <reaction evidence="15">
        <text>an organic molecule + reduced [NADPH--hemoprotein reductase] + O2 = an alcohol + oxidized [NADPH--hemoprotein reductase] + H2O + H(+)</text>
        <dbReference type="Rhea" id="RHEA:17149"/>
        <dbReference type="Rhea" id="RHEA-COMP:11964"/>
        <dbReference type="Rhea" id="RHEA-COMP:11965"/>
        <dbReference type="ChEBI" id="CHEBI:15377"/>
        <dbReference type="ChEBI" id="CHEBI:15378"/>
        <dbReference type="ChEBI" id="CHEBI:15379"/>
        <dbReference type="ChEBI" id="CHEBI:30879"/>
        <dbReference type="ChEBI" id="CHEBI:57618"/>
        <dbReference type="ChEBI" id="CHEBI:58210"/>
        <dbReference type="ChEBI" id="CHEBI:142491"/>
        <dbReference type="EC" id="1.14.14.1"/>
    </reaction>
</comment>
<dbReference type="AlphaFoldDB" id="D2JLJ7"/>
<evidence type="ECO:0000256" key="4">
    <source>
        <dbReference type="ARBA" id="ARBA00004406"/>
    </source>
</evidence>
<dbReference type="GO" id="GO:0020037">
    <property type="term" value="F:heme binding"/>
    <property type="evidence" value="ECO:0007669"/>
    <property type="project" value="InterPro"/>
</dbReference>
<keyword evidence="11 17" id="KW-0560">Oxidoreductase</keyword>
<dbReference type="InterPro" id="IPR001128">
    <property type="entry name" value="Cyt_P450"/>
</dbReference>
<evidence type="ECO:0000256" key="11">
    <source>
        <dbReference type="ARBA" id="ARBA00023002"/>
    </source>
</evidence>
<evidence type="ECO:0000256" key="5">
    <source>
        <dbReference type="ARBA" id="ARBA00010617"/>
    </source>
</evidence>
<dbReference type="Pfam" id="PF00067">
    <property type="entry name" value="p450"/>
    <property type="match status" value="1"/>
</dbReference>
<keyword evidence="14" id="KW-0472">Membrane</keyword>
<dbReference type="PANTHER" id="PTHR24292">
    <property type="entry name" value="CYTOCHROME P450"/>
    <property type="match status" value="1"/>
</dbReference>
<dbReference type="PROSITE" id="PS00086">
    <property type="entry name" value="CYTOCHROME_P450"/>
    <property type="match status" value="1"/>
</dbReference>
<evidence type="ECO:0000256" key="1">
    <source>
        <dbReference type="ARBA" id="ARBA00001971"/>
    </source>
</evidence>
<dbReference type="PANTHER" id="PTHR24292:SF54">
    <property type="entry name" value="CYP9F3-RELATED"/>
    <property type="match status" value="1"/>
</dbReference>